<dbReference type="PANTHER" id="PTHR30441">
    <property type="entry name" value="DUF748 DOMAIN-CONTAINING PROTEIN"/>
    <property type="match status" value="1"/>
</dbReference>
<protein>
    <submittedName>
        <fullName evidence="2">AsmA family protein</fullName>
    </submittedName>
</protein>
<dbReference type="InterPro" id="IPR007844">
    <property type="entry name" value="AsmA"/>
</dbReference>
<dbReference type="Proteomes" id="UP000240530">
    <property type="component" value="Unassembled WGS sequence"/>
</dbReference>
<gene>
    <name evidence="2" type="ORF">C0W93_15045</name>
</gene>
<evidence type="ECO:0000313" key="3">
    <source>
        <dbReference type="Proteomes" id="UP000240530"/>
    </source>
</evidence>
<reference evidence="2 3" key="1">
    <citation type="submission" date="2018-03" db="EMBL/GenBank/DDBJ databases">
        <title>Whole genome sequencing of Histamine producing bacteria.</title>
        <authorList>
            <person name="Butler K."/>
        </authorList>
    </citation>
    <scope>NUCLEOTIDE SEQUENCE [LARGE SCALE GENOMIC DNA]</scope>
    <source>
        <strain evidence="2 3">Res.4.1</strain>
    </source>
</reference>
<dbReference type="Pfam" id="PF05170">
    <property type="entry name" value="AsmA"/>
    <property type="match status" value="1"/>
</dbReference>
<evidence type="ECO:0000313" key="2">
    <source>
        <dbReference type="EMBL" id="PSV09517.1"/>
    </source>
</evidence>
<evidence type="ECO:0000259" key="1">
    <source>
        <dbReference type="Pfam" id="PF05170"/>
    </source>
</evidence>
<dbReference type="PANTHER" id="PTHR30441:SF8">
    <property type="entry name" value="DUF748 DOMAIN-CONTAINING PROTEIN"/>
    <property type="match status" value="1"/>
</dbReference>
<proteinExistence type="predicted"/>
<dbReference type="GO" id="GO:0005886">
    <property type="term" value="C:plasma membrane"/>
    <property type="evidence" value="ECO:0007669"/>
    <property type="project" value="TreeGrafter"/>
</dbReference>
<dbReference type="InterPro" id="IPR052894">
    <property type="entry name" value="AsmA-related"/>
</dbReference>
<comment type="caution">
    <text evidence="2">The sequence shown here is derived from an EMBL/GenBank/DDBJ whole genome shotgun (WGS) entry which is preliminary data.</text>
</comment>
<sequence>MRWIAKVIVTLLLLCGLSLAALVTLLQTRHATPIINHALALLSDYQLTDTDIQYDIQRPLEVTLHNPTLTENQTQLLSAKRITLSLSPRSFALKQTIFANMVINGIEINAQQLSAFKHFSDISIDRLAINDLNLNTANMTIKHAQLQLDNWQYRSTNLPWWKQFDGAFQLNAPEMTWHHLNLKNVLLNGQKAQQQWQLSGYSGQWHTASINGQAGYDERSQQLTLDQITITQLHLQQSQPLPAWEQWIIDATPIEHIVIKRADMLDTSIEQGTWAADNINLSLENWSWPQSYWEQDDAYLSVSATNAKWQDIVFEQPIIDLHFTPELITSQGISAQLLSGYMRIDGALSPDAIKLKALTLSGLKGLLPPHWREKALALVSKLSTFTIDDVDINNLQLTSTDTTLPFQLAGINIEGKNTVLKQNQKWGLWQGDIHASLGFASINQIIFTDPIAEMSSHNGDWKINKLVLPFTDGMLTADGEIRLAAKGKPWQLSVTNDSVPANVIYRWLRLPLPLNGAIDGTMKAHGLADNQRSFNYSLSGQADLKFREIQLDNIAPTQLLSEWSKKSDLLGTILPKYSSDIANNNQALTVLPLHITAERGKITVPTWLASNDNFSLSLSSHWDLATPKQQQLEWILKEDCQQLTRRWQADQREVNSFSTCSGNIK</sequence>
<dbReference type="AlphaFoldDB" id="A0A2T3KSR7"/>
<dbReference type="EMBL" id="PYNS01000018">
    <property type="protein sequence ID" value="PSV09517.1"/>
    <property type="molecule type" value="Genomic_DNA"/>
</dbReference>
<accession>A0A2T3KSR7</accession>
<dbReference type="GO" id="GO:0090313">
    <property type="term" value="P:regulation of protein targeting to membrane"/>
    <property type="evidence" value="ECO:0007669"/>
    <property type="project" value="TreeGrafter"/>
</dbReference>
<dbReference type="RefSeq" id="WP_107185582.1">
    <property type="nucleotide sequence ID" value="NZ_JAWQGC010000010.1"/>
</dbReference>
<organism evidence="2 3">
    <name type="scientific">Photobacterium leiognathi subsp. mandapamensis</name>
    <name type="common">Photobacterium mandapamensis</name>
    <dbReference type="NCBI Taxonomy" id="48408"/>
    <lineage>
        <taxon>Bacteria</taxon>
        <taxon>Pseudomonadati</taxon>
        <taxon>Pseudomonadota</taxon>
        <taxon>Gammaproteobacteria</taxon>
        <taxon>Vibrionales</taxon>
        <taxon>Vibrionaceae</taxon>
        <taxon>Photobacterium</taxon>
    </lineage>
</organism>
<name>A0A2T3KSR7_PHOLD</name>
<feature type="domain" description="AsmA" evidence="1">
    <location>
        <begin position="7"/>
        <end position="602"/>
    </location>
</feature>